<dbReference type="Gene3D" id="3.10.290.10">
    <property type="entry name" value="RNA-binding S4 domain"/>
    <property type="match status" value="1"/>
</dbReference>
<dbReference type="AlphaFoldDB" id="A0A835M4A6"/>
<reference evidence="2 3" key="1">
    <citation type="submission" date="2020-10" db="EMBL/GenBank/DDBJ databases">
        <title>The Coptis chinensis genome and diversification of protoberbering-type alkaloids.</title>
        <authorList>
            <person name="Wang B."/>
            <person name="Shu S."/>
            <person name="Song C."/>
            <person name="Liu Y."/>
        </authorList>
    </citation>
    <scope>NUCLEOTIDE SEQUENCE [LARGE SCALE GENOMIC DNA]</scope>
    <source>
        <strain evidence="2">HL-2020</strain>
        <tissue evidence="2">Leaf</tissue>
    </source>
</reference>
<name>A0A835M4A6_9MAGN</name>
<keyword evidence="3" id="KW-1185">Reference proteome</keyword>
<protein>
    <recommendedName>
        <fullName evidence="1">Small ribosomal subunit protein eS4 N-terminal domain-containing protein</fullName>
    </recommendedName>
</protein>
<sequence>MAREEVMVARAYVDKHGDFPNAYRKKLRRSNLCRSVGNLNKLEFAESICQQREEEEKLSTYNNMARGLKKHLKRFNAPHHWMLDKLGGAVYALTKQEVLAFDSHPAKHTEVCSLCTNIP</sequence>
<dbReference type="GO" id="GO:0003723">
    <property type="term" value="F:RNA binding"/>
    <property type="evidence" value="ECO:0007669"/>
    <property type="project" value="InterPro"/>
</dbReference>
<comment type="caution">
    <text evidence="2">The sequence shown here is derived from an EMBL/GenBank/DDBJ whole genome shotgun (WGS) entry which is preliminary data.</text>
</comment>
<proteinExistence type="predicted"/>
<dbReference type="InterPro" id="IPR013843">
    <property type="entry name" value="Ribosomal_eS4_N"/>
</dbReference>
<gene>
    <name evidence="2" type="ORF">IFM89_008311</name>
</gene>
<accession>A0A835M4A6</accession>
<feature type="domain" description="Small ribosomal subunit protein eS4 N-terminal" evidence="1">
    <location>
        <begin position="66"/>
        <end position="92"/>
    </location>
</feature>
<dbReference type="EMBL" id="JADFTS010000003">
    <property type="protein sequence ID" value="KAF9613464.1"/>
    <property type="molecule type" value="Genomic_DNA"/>
</dbReference>
<organism evidence="2 3">
    <name type="scientific">Coptis chinensis</name>
    <dbReference type="NCBI Taxonomy" id="261450"/>
    <lineage>
        <taxon>Eukaryota</taxon>
        <taxon>Viridiplantae</taxon>
        <taxon>Streptophyta</taxon>
        <taxon>Embryophyta</taxon>
        <taxon>Tracheophyta</taxon>
        <taxon>Spermatophyta</taxon>
        <taxon>Magnoliopsida</taxon>
        <taxon>Ranunculales</taxon>
        <taxon>Ranunculaceae</taxon>
        <taxon>Coptidoideae</taxon>
        <taxon>Coptis</taxon>
    </lineage>
</organism>
<dbReference type="Pfam" id="PF08071">
    <property type="entry name" value="RS4NT"/>
    <property type="match status" value="1"/>
</dbReference>
<dbReference type="OrthoDB" id="1937671at2759"/>
<evidence type="ECO:0000259" key="1">
    <source>
        <dbReference type="Pfam" id="PF08071"/>
    </source>
</evidence>
<dbReference type="Proteomes" id="UP000631114">
    <property type="component" value="Unassembled WGS sequence"/>
</dbReference>
<dbReference type="PROSITE" id="PS00528">
    <property type="entry name" value="RIBOSOMAL_S4E"/>
    <property type="match status" value="1"/>
</dbReference>
<evidence type="ECO:0000313" key="3">
    <source>
        <dbReference type="Proteomes" id="UP000631114"/>
    </source>
</evidence>
<evidence type="ECO:0000313" key="2">
    <source>
        <dbReference type="EMBL" id="KAF9613464.1"/>
    </source>
</evidence>
<dbReference type="InterPro" id="IPR018199">
    <property type="entry name" value="Ribosomal_eS4_N_CS"/>
</dbReference>
<dbReference type="InterPro" id="IPR036986">
    <property type="entry name" value="S4_RNA-bd_sf"/>
</dbReference>